<dbReference type="Proteomes" id="UP000243723">
    <property type="component" value="Unassembled WGS sequence"/>
</dbReference>
<dbReference type="PANTHER" id="PTHR47561:SF1">
    <property type="entry name" value="POLYSACCHARIDE DEACETYLASE FAMILY PROTEIN (AFU_ORTHOLOGUE AFUA_6G05030)"/>
    <property type="match status" value="1"/>
</dbReference>
<dbReference type="AlphaFoldDB" id="A0A2P8A4P4"/>
<protein>
    <submittedName>
        <fullName evidence="2">Glycine dehydrogenase</fullName>
    </submittedName>
</protein>
<dbReference type="EMBL" id="NHZQ01000067">
    <property type="protein sequence ID" value="PSK55440.1"/>
    <property type="molecule type" value="Genomic_DNA"/>
</dbReference>
<reference evidence="2 3" key="1">
    <citation type="submission" date="2017-05" db="EMBL/GenBank/DDBJ databases">
        <title>Draft genome sequence of Elsinoe australis.</title>
        <authorList>
            <person name="Cheng Q."/>
        </authorList>
    </citation>
    <scope>NUCLEOTIDE SEQUENCE [LARGE SCALE GENOMIC DNA]</scope>
    <source>
        <strain evidence="2 3">NL1</strain>
    </source>
</reference>
<sequence length="305" mass="34364">MGKKRVLVGYGIDVDAVSGWINTRDGSPQNPTNVSRGIFGATVGIDRLLNLYNRYDIKATFFTPAHSLESFPKQLARVRDAGHEIGLHGYTHEHVSGLSSQQQRDVLVRSIDSLTKFCGKKPLGYTAPAWSTSRELIPQLEEMGILYDHSSMHHDVQPYFAPDNSQPWTETDLTKSADHWMKPMGEIKLSKVVEIPANWHVDDWPPFQPSPGVAGTHGFVDPHVVEKLWMEQFDFAYREYDEFIFPMSIHPQVSGKPQVILMHERIIEYINKHEGVEWMPLGDMAKEFLEGRIAGATVEGGVPAT</sequence>
<dbReference type="InterPro" id="IPR011330">
    <property type="entry name" value="Glyco_hydro/deAcase_b/a-brl"/>
</dbReference>
<name>A0A2P8A4P4_9PEZI</name>
<accession>A0A2P8A4P4</accession>
<comment type="caution">
    <text evidence="2">The sequence shown here is derived from an EMBL/GenBank/DDBJ whole genome shotgun (WGS) entry which is preliminary data.</text>
</comment>
<evidence type="ECO:0000313" key="2">
    <source>
        <dbReference type="EMBL" id="PSK55440.1"/>
    </source>
</evidence>
<dbReference type="GO" id="GO:0016810">
    <property type="term" value="F:hydrolase activity, acting on carbon-nitrogen (but not peptide) bonds"/>
    <property type="evidence" value="ECO:0007669"/>
    <property type="project" value="InterPro"/>
</dbReference>
<keyword evidence="3" id="KW-1185">Reference proteome</keyword>
<proteinExistence type="predicted"/>
<organism evidence="2 3">
    <name type="scientific">Elsinoe australis</name>
    <dbReference type="NCBI Taxonomy" id="40998"/>
    <lineage>
        <taxon>Eukaryota</taxon>
        <taxon>Fungi</taxon>
        <taxon>Dikarya</taxon>
        <taxon>Ascomycota</taxon>
        <taxon>Pezizomycotina</taxon>
        <taxon>Dothideomycetes</taxon>
        <taxon>Dothideomycetidae</taxon>
        <taxon>Myriangiales</taxon>
        <taxon>Elsinoaceae</taxon>
        <taxon>Elsinoe</taxon>
    </lineage>
</organism>
<evidence type="ECO:0000313" key="3">
    <source>
        <dbReference type="Proteomes" id="UP000243723"/>
    </source>
</evidence>
<dbReference type="OrthoDB" id="2125469at2759"/>
<dbReference type="PROSITE" id="PS51677">
    <property type="entry name" value="NODB"/>
    <property type="match status" value="1"/>
</dbReference>
<dbReference type="GO" id="GO:0005975">
    <property type="term" value="P:carbohydrate metabolic process"/>
    <property type="evidence" value="ECO:0007669"/>
    <property type="project" value="InterPro"/>
</dbReference>
<dbReference type="STRING" id="40998.A0A2P8A4P4"/>
<feature type="domain" description="NodB homology" evidence="1">
    <location>
        <begin position="31"/>
        <end position="305"/>
    </location>
</feature>
<dbReference type="Pfam" id="PF01522">
    <property type="entry name" value="Polysacc_deac_1"/>
    <property type="match status" value="1"/>
</dbReference>
<dbReference type="InterPro" id="IPR002509">
    <property type="entry name" value="NODB_dom"/>
</dbReference>
<gene>
    <name evidence="2" type="ORF">B9Z65_2829</name>
</gene>
<dbReference type="PANTHER" id="PTHR47561">
    <property type="entry name" value="POLYSACCHARIDE DEACETYLASE FAMILY PROTEIN (AFU_ORTHOLOGUE AFUA_6G05030)"/>
    <property type="match status" value="1"/>
</dbReference>
<evidence type="ECO:0000259" key="1">
    <source>
        <dbReference type="PROSITE" id="PS51677"/>
    </source>
</evidence>
<dbReference type="Gene3D" id="3.20.20.370">
    <property type="entry name" value="Glycoside hydrolase/deacetylase"/>
    <property type="match status" value="1"/>
</dbReference>
<dbReference type="SUPFAM" id="SSF88713">
    <property type="entry name" value="Glycoside hydrolase/deacetylase"/>
    <property type="match status" value="1"/>
</dbReference>
<dbReference type="CDD" id="cd10938">
    <property type="entry name" value="CE4_HpPgdA_like"/>
    <property type="match status" value="1"/>
</dbReference>
<dbReference type="InterPro" id="IPR037950">
    <property type="entry name" value="PgdA-like"/>
</dbReference>